<gene>
    <name evidence="1" type="ORF">ACFVKH_13150</name>
</gene>
<dbReference type="Proteomes" id="UP001600165">
    <property type="component" value="Unassembled WGS sequence"/>
</dbReference>
<dbReference type="RefSeq" id="WP_377965755.1">
    <property type="nucleotide sequence ID" value="NZ_JBHZOL010000082.1"/>
</dbReference>
<dbReference type="EMBL" id="JBHZOL010000082">
    <property type="protein sequence ID" value="MFE4107236.1"/>
    <property type="molecule type" value="Genomic_DNA"/>
</dbReference>
<protein>
    <submittedName>
        <fullName evidence="1">Cytosine deaminase</fullName>
    </submittedName>
</protein>
<comment type="caution">
    <text evidence="1">The sequence shown here is derived from an EMBL/GenBank/DDBJ whole genome shotgun (WGS) entry which is preliminary data.</text>
</comment>
<accession>A0ABW6IGC5</accession>
<keyword evidence="2" id="KW-1185">Reference proteome</keyword>
<reference evidence="1 2" key="1">
    <citation type="submission" date="2024-10" db="EMBL/GenBank/DDBJ databases">
        <authorList>
            <person name="Ratan Roy A."/>
            <person name="Morales Sandoval P.H."/>
            <person name="De Los Santos Villalobos S."/>
            <person name="Chakraborty S."/>
            <person name="Mukherjee J."/>
        </authorList>
    </citation>
    <scope>NUCLEOTIDE SEQUENCE [LARGE SCALE GENOMIC DNA]</scope>
    <source>
        <strain evidence="1 2">S1</strain>
    </source>
</reference>
<evidence type="ECO:0000313" key="2">
    <source>
        <dbReference type="Proteomes" id="UP001600165"/>
    </source>
</evidence>
<name>A0ABW6IGC5_9CYAN</name>
<organism evidence="1 2">
    <name type="scientific">Almyronema epifaneia S1</name>
    <dbReference type="NCBI Taxonomy" id="2991925"/>
    <lineage>
        <taxon>Bacteria</taxon>
        <taxon>Bacillati</taxon>
        <taxon>Cyanobacteriota</taxon>
        <taxon>Cyanophyceae</taxon>
        <taxon>Nodosilineales</taxon>
        <taxon>Nodosilineaceae</taxon>
        <taxon>Almyronema</taxon>
        <taxon>Almyronema epifaneia</taxon>
    </lineage>
</organism>
<evidence type="ECO:0000313" key="1">
    <source>
        <dbReference type="EMBL" id="MFE4107236.1"/>
    </source>
</evidence>
<proteinExistence type="predicted"/>
<sequence>MIGLVWVVVGGGGLLAIAAIALAGMHLPRFLAVTRPLAADILVVEGWIPDQAVKGVISEVLQRRYRKIVVIGPPLWKGFYLSQYKTYAELTAATLISLGISPDLVQAVPCPAVESFRTYTAACHLYRWLQQVTPAIKAINLYTYDCHARRSWLVFKRVCAPQIKVGIIAAPALNYNPRRWWQTSVGCRQVATEAIAYGHTRFFNWRA</sequence>